<gene>
    <name evidence="1" type="ORF">H9724_03305</name>
</gene>
<protein>
    <submittedName>
        <fullName evidence="1">Uncharacterized protein</fullName>
    </submittedName>
</protein>
<reference evidence="1" key="2">
    <citation type="submission" date="2021-04" db="EMBL/GenBank/DDBJ databases">
        <authorList>
            <person name="Gilroy R."/>
        </authorList>
    </citation>
    <scope>NUCLEOTIDE SEQUENCE</scope>
    <source>
        <strain evidence="1">CHK188-11489</strain>
    </source>
</reference>
<comment type="caution">
    <text evidence="1">The sequence shown here is derived from an EMBL/GenBank/DDBJ whole genome shotgun (WGS) entry which is preliminary data.</text>
</comment>
<dbReference type="EMBL" id="DXBF01000027">
    <property type="protein sequence ID" value="HIZ61780.1"/>
    <property type="molecule type" value="Genomic_DNA"/>
</dbReference>
<dbReference type="Proteomes" id="UP000824105">
    <property type="component" value="Unassembled WGS sequence"/>
</dbReference>
<dbReference type="AlphaFoldDB" id="A0A9D2FJZ1"/>
<evidence type="ECO:0000313" key="2">
    <source>
        <dbReference type="Proteomes" id="UP000824105"/>
    </source>
</evidence>
<accession>A0A9D2FJZ1</accession>
<organism evidence="1 2">
    <name type="scientific">Candidatus Gemmiger avistercoris</name>
    <dbReference type="NCBI Taxonomy" id="2838606"/>
    <lineage>
        <taxon>Bacteria</taxon>
        <taxon>Bacillati</taxon>
        <taxon>Bacillota</taxon>
        <taxon>Clostridia</taxon>
        <taxon>Eubacteriales</taxon>
        <taxon>Gemmiger</taxon>
    </lineage>
</organism>
<evidence type="ECO:0000313" key="1">
    <source>
        <dbReference type="EMBL" id="HIZ61780.1"/>
    </source>
</evidence>
<reference evidence="1" key="1">
    <citation type="journal article" date="2021" name="PeerJ">
        <title>Extensive microbial diversity within the chicken gut microbiome revealed by metagenomics and culture.</title>
        <authorList>
            <person name="Gilroy R."/>
            <person name="Ravi A."/>
            <person name="Getino M."/>
            <person name="Pursley I."/>
            <person name="Horton D.L."/>
            <person name="Alikhan N.F."/>
            <person name="Baker D."/>
            <person name="Gharbi K."/>
            <person name="Hall N."/>
            <person name="Watson M."/>
            <person name="Adriaenssens E.M."/>
            <person name="Foster-Nyarko E."/>
            <person name="Jarju S."/>
            <person name="Secka A."/>
            <person name="Antonio M."/>
            <person name="Oren A."/>
            <person name="Chaudhuri R.R."/>
            <person name="La Ragione R."/>
            <person name="Hildebrand F."/>
            <person name="Pallen M.J."/>
        </authorList>
    </citation>
    <scope>NUCLEOTIDE SEQUENCE</scope>
    <source>
        <strain evidence="1">CHK188-11489</strain>
    </source>
</reference>
<name>A0A9D2FJZ1_9FIRM</name>
<proteinExistence type="predicted"/>
<sequence length="123" mass="13866">MKHPDLTVSVYRDNYTLCIGIIAQISDRLQEPNHGNPTVSAVNFTQIFARFFSRFSDFFHFLTLFSTMWGTVCPAATTNCIGQNYRAVPPACGFFPAPPFRGRAAARRSGLTNHAECVYCYWT</sequence>